<feature type="region of interest" description="Disordered" evidence="1">
    <location>
        <begin position="280"/>
        <end position="300"/>
    </location>
</feature>
<evidence type="ECO:0008006" key="4">
    <source>
        <dbReference type="Google" id="ProtNLM"/>
    </source>
</evidence>
<keyword evidence="3" id="KW-1185">Reference proteome</keyword>
<dbReference type="SUPFAM" id="SSF56112">
    <property type="entry name" value="Protein kinase-like (PK-like)"/>
    <property type="match status" value="1"/>
</dbReference>
<dbReference type="InterPro" id="IPR011009">
    <property type="entry name" value="Kinase-like_dom_sf"/>
</dbReference>
<evidence type="ECO:0000313" key="2">
    <source>
        <dbReference type="EMBL" id="AEO61935.1"/>
    </source>
</evidence>
<dbReference type="eggNOG" id="ENOG502RMYH">
    <property type="taxonomic scope" value="Eukaryota"/>
</dbReference>
<dbReference type="VEuPathDB" id="FungiDB:MYCTH_2121696"/>
<dbReference type="InParanoid" id="G2QN62"/>
<dbReference type="HOGENOM" id="CLU_054599_0_0_1"/>
<evidence type="ECO:0000256" key="1">
    <source>
        <dbReference type="SAM" id="MobiDB-lite"/>
    </source>
</evidence>
<dbReference type="Proteomes" id="UP000007322">
    <property type="component" value="Chromosome 7"/>
</dbReference>
<dbReference type="RefSeq" id="XP_003667180.1">
    <property type="nucleotide sequence ID" value="XM_003667132.1"/>
</dbReference>
<dbReference type="EMBL" id="CP003008">
    <property type="protein sequence ID" value="AEO61935.1"/>
    <property type="molecule type" value="Genomic_DNA"/>
</dbReference>
<evidence type="ECO:0000313" key="3">
    <source>
        <dbReference type="Proteomes" id="UP000007322"/>
    </source>
</evidence>
<dbReference type="OrthoDB" id="5134445at2759"/>
<protein>
    <recommendedName>
        <fullName evidence="4">Protein kinase domain-containing protein</fullName>
    </recommendedName>
</protein>
<dbReference type="OMA" id="CWQSICE"/>
<organism evidence="2 3">
    <name type="scientific">Thermothelomyces thermophilus (strain ATCC 42464 / BCRC 31852 / DSM 1799)</name>
    <name type="common">Sporotrichum thermophile</name>
    <dbReference type="NCBI Taxonomy" id="573729"/>
    <lineage>
        <taxon>Eukaryota</taxon>
        <taxon>Fungi</taxon>
        <taxon>Dikarya</taxon>
        <taxon>Ascomycota</taxon>
        <taxon>Pezizomycotina</taxon>
        <taxon>Sordariomycetes</taxon>
        <taxon>Sordariomycetidae</taxon>
        <taxon>Sordariales</taxon>
        <taxon>Chaetomiaceae</taxon>
        <taxon>Thermothelomyces</taxon>
    </lineage>
</organism>
<dbReference type="GeneID" id="11509653"/>
<gene>
    <name evidence="2" type="ORF">MYCTH_2121696</name>
</gene>
<dbReference type="KEGG" id="mtm:MYCTH_2121696"/>
<name>G2QN62_THET4</name>
<dbReference type="STRING" id="573729.G2QN62"/>
<reference evidence="2 3" key="1">
    <citation type="journal article" date="2011" name="Nat. Biotechnol.">
        <title>Comparative genomic analysis of the thermophilic biomass-degrading fungi Myceliophthora thermophila and Thielavia terrestris.</title>
        <authorList>
            <person name="Berka R.M."/>
            <person name="Grigoriev I.V."/>
            <person name="Otillar R."/>
            <person name="Salamov A."/>
            <person name="Grimwood J."/>
            <person name="Reid I."/>
            <person name="Ishmael N."/>
            <person name="John T."/>
            <person name="Darmond C."/>
            <person name="Moisan M.-C."/>
            <person name="Henrissat B."/>
            <person name="Coutinho P.M."/>
            <person name="Lombard V."/>
            <person name="Natvig D.O."/>
            <person name="Lindquist E."/>
            <person name="Schmutz J."/>
            <person name="Lucas S."/>
            <person name="Harris P."/>
            <person name="Powlowski J."/>
            <person name="Bellemare A."/>
            <person name="Taylor D."/>
            <person name="Butler G."/>
            <person name="de Vries R.P."/>
            <person name="Allijn I.E."/>
            <person name="van den Brink J."/>
            <person name="Ushinsky S."/>
            <person name="Storms R."/>
            <person name="Powell A.J."/>
            <person name="Paulsen I.T."/>
            <person name="Elbourne L.D.H."/>
            <person name="Baker S.E."/>
            <person name="Magnuson J."/>
            <person name="LaBoissiere S."/>
            <person name="Clutterbuck A.J."/>
            <person name="Martinez D."/>
            <person name="Wogulis M."/>
            <person name="de Leon A.L."/>
            <person name="Rey M.W."/>
            <person name="Tsang A."/>
        </authorList>
    </citation>
    <scope>NUCLEOTIDE SEQUENCE [LARGE SCALE GENOMIC DNA]</scope>
    <source>
        <strain evidence="3">ATCC 42464 / BCRC 31852 / DSM 1799</strain>
    </source>
</reference>
<accession>G2QN62</accession>
<sequence>MTLIIHGVTISPVLNVVLFGTTELGTPFHFQAILKLYDHRFGEHLRMRHWKHVPHTAAREADFQSYVRQGKMGRFLHRKEEDSYDNDIEDADDGDGDCERSFKSETEAYERLKDLQGKLIPRMFAHVRLVMPFPDTPRDLLESPETARFLEVKGVIVDFIRGYPLSQRHTDHRAPQNVEDWQDIVQAAVDAVHEIDSRGVLNRDCSPRNMVVDFRTQTPFIIDFANHDDSEIEYWEEVVTTNNEGAIGAVMTQKLRRLKGLELAIQYANSEKILEEMKRRKGVKSSKDRTDSSGWKILHF</sequence>
<proteinExistence type="predicted"/>
<dbReference type="AlphaFoldDB" id="G2QN62"/>